<name>A0A834TJE0_9FABA</name>
<dbReference type="Proteomes" id="UP000634136">
    <property type="component" value="Unassembled WGS sequence"/>
</dbReference>
<feature type="region of interest" description="Disordered" evidence="1">
    <location>
        <begin position="95"/>
        <end position="126"/>
    </location>
</feature>
<evidence type="ECO:0000313" key="2">
    <source>
        <dbReference type="EMBL" id="KAF7822181.1"/>
    </source>
</evidence>
<dbReference type="AlphaFoldDB" id="A0A834TJE0"/>
<evidence type="ECO:0000313" key="3">
    <source>
        <dbReference type="Proteomes" id="UP000634136"/>
    </source>
</evidence>
<feature type="compositionally biased region" description="Basic and acidic residues" evidence="1">
    <location>
        <begin position="117"/>
        <end position="126"/>
    </location>
</feature>
<proteinExistence type="predicted"/>
<organism evidence="2 3">
    <name type="scientific">Senna tora</name>
    <dbReference type="NCBI Taxonomy" id="362788"/>
    <lineage>
        <taxon>Eukaryota</taxon>
        <taxon>Viridiplantae</taxon>
        <taxon>Streptophyta</taxon>
        <taxon>Embryophyta</taxon>
        <taxon>Tracheophyta</taxon>
        <taxon>Spermatophyta</taxon>
        <taxon>Magnoliopsida</taxon>
        <taxon>eudicotyledons</taxon>
        <taxon>Gunneridae</taxon>
        <taxon>Pentapetalae</taxon>
        <taxon>rosids</taxon>
        <taxon>fabids</taxon>
        <taxon>Fabales</taxon>
        <taxon>Fabaceae</taxon>
        <taxon>Caesalpinioideae</taxon>
        <taxon>Cassia clade</taxon>
        <taxon>Senna</taxon>
    </lineage>
</organism>
<reference evidence="2" key="1">
    <citation type="submission" date="2020-09" db="EMBL/GenBank/DDBJ databases">
        <title>Genome-Enabled Discovery of Anthraquinone Biosynthesis in Senna tora.</title>
        <authorList>
            <person name="Kang S.-H."/>
            <person name="Pandey R.P."/>
            <person name="Lee C.-M."/>
            <person name="Sim J.-S."/>
            <person name="Jeong J.-T."/>
            <person name="Choi B.-S."/>
            <person name="Jung M."/>
            <person name="Ginzburg D."/>
            <person name="Zhao K."/>
            <person name="Won S.Y."/>
            <person name="Oh T.-J."/>
            <person name="Yu Y."/>
            <person name="Kim N.-H."/>
            <person name="Lee O.R."/>
            <person name="Lee T.-H."/>
            <person name="Bashyal P."/>
            <person name="Kim T.-S."/>
            <person name="Lee W.-H."/>
            <person name="Kawkins C."/>
            <person name="Kim C.-K."/>
            <person name="Kim J.S."/>
            <person name="Ahn B.O."/>
            <person name="Rhee S.Y."/>
            <person name="Sohng J.K."/>
        </authorList>
    </citation>
    <scope>NUCLEOTIDE SEQUENCE</scope>
    <source>
        <tissue evidence="2">Leaf</tissue>
    </source>
</reference>
<gene>
    <name evidence="2" type="ORF">G2W53_027636</name>
</gene>
<dbReference type="EMBL" id="JAAIUW010000008">
    <property type="protein sequence ID" value="KAF7822181.1"/>
    <property type="molecule type" value="Genomic_DNA"/>
</dbReference>
<sequence>MALSGTIDVDATKSRTVDSGIITTCTGPRLPCIVTLSRSFSGTRGRSSDDVTARHPYEIRFDTVFRRKQKEKKKSPEFDESAVREAESCTRALTARLKMRPSRSCHNQKGRNVNKQGHNERKAKVD</sequence>
<feature type="compositionally biased region" description="Basic residues" evidence="1">
    <location>
        <begin position="97"/>
        <end position="109"/>
    </location>
</feature>
<keyword evidence="3" id="KW-1185">Reference proteome</keyword>
<protein>
    <submittedName>
        <fullName evidence="2">Uncharacterized protein</fullName>
    </submittedName>
</protein>
<comment type="caution">
    <text evidence="2">The sequence shown here is derived from an EMBL/GenBank/DDBJ whole genome shotgun (WGS) entry which is preliminary data.</text>
</comment>
<accession>A0A834TJE0</accession>
<evidence type="ECO:0000256" key="1">
    <source>
        <dbReference type="SAM" id="MobiDB-lite"/>
    </source>
</evidence>